<gene>
    <name evidence="3" type="ORF">FB45DRAFT_354425</name>
</gene>
<evidence type="ECO:0000259" key="2">
    <source>
        <dbReference type="Pfam" id="PF20152"/>
    </source>
</evidence>
<dbReference type="InterPro" id="IPR045339">
    <property type="entry name" value="DUF6534"/>
</dbReference>
<dbReference type="PANTHER" id="PTHR40465:SF1">
    <property type="entry name" value="DUF6534 DOMAIN-CONTAINING PROTEIN"/>
    <property type="match status" value="1"/>
</dbReference>
<feature type="transmembrane region" description="Helical" evidence="1">
    <location>
        <begin position="102"/>
        <end position="122"/>
    </location>
</feature>
<dbReference type="Pfam" id="PF20152">
    <property type="entry name" value="DUF6534"/>
    <property type="match status" value="1"/>
</dbReference>
<organism evidence="3 4">
    <name type="scientific">Roridomyces roridus</name>
    <dbReference type="NCBI Taxonomy" id="1738132"/>
    <lineage>
        <taxon>Eukaryota</taxon>
        <taxon>Fungi</taxon>
        <taxon>Dikarya</taxon>
        <taxon>Basidiomycota</taxon>
        <taxon>Agaricomycotina</taxon>
        <taxon>Agaricomycetes</taxon>
        <taxon>Agaricomycetidae</taxon>
        <taxon>Agaricales</taxon>
        <taxon>Marasmiineae</taxon>
        <taxon>Mycenaceae</taxon>
        <taxon>Roridomyces</taxon>
    </lineage>
</organism>
<dbReference type="PANTHER" id="PTHR40465">
    <property type="entry name" value="CHROMOSOME 1, WHOLE GENOME SHOTGUN SEQUENCE"/>
    <property type="match status" value="1"/>
</dbReference>
<dbReference type="Proteomes" id="UP001221142">
    <property type="component" value="Unassembled WGS sequence"/>
</dbReference>
<sequence length="262" mass="28603">MAAYGGGLTTLASNTEPGPNFQLIFAPLLFGVLLNVMLFGVFLVQVHSYFRLYKGDTWIRYLIYYLILLEVVNTVCDIGLIYEPLITLHGTQNVPTPALQAADPIVTTLISTPTQLFMAWRVRLVTKSGWPSTLVALLAFTSLAGGLASTILLSQTSSQSEFGIKSAGVVTAMTFWLTSAAFADLFITTFLVNFLWKSKTGFQTQTDSVADKIIFFTVQTGAITSIAAIADVTTFLIVPNTTINFVWDFSLSKMYSICLIAT</sequence>
<evidence type="ECO:0000256" key="1">
    <source>
        <dbReference type="SAM" id="Phobius"/>
    </source>
</evidence>
<name>A0AAD7FSQ6_9AGAR</name>
<keyword evidence="4" id="KW-1185">Reference proteome</keyword>
<reference evidence="3" key="1">
    <citation type="submission" date="2023-03" db="EMBL/GenBank/DDBJ databases">
        <title>Massive genome expansion in bonnet fungi (Mycena s.s.) driven by repeated elements and novel gene families across ecological guilds.</title>
        <authorList>
            <consortium name="Lawrence Berkeley National Laboratory"/>
            <person name="Harder C.B."/>
            <person name="Miyauchi S."/>
            <person name="Viragh M."/>
            <person name="Kuo A."/>
            <person name="Thoen E."/>
            <person name="Andreopoulos B."/>
            <person name="Lu D."/>
            <person name="Skrede I."/>
            <person name="Drula E."/>
            <person name="Henrissat B."/>
            <person name="Morin E."/>
            <person name="Kohler A."/>
            <person name="Barry K."/>
            <person name="LaButti K."/>
            <person name="Morin E."/>
            <person name="Salamov A."/>
            <person name="Lipzen A."/>
            <person name="Mereny Z."/>
            <person name="Hegedus B."/>
            <person name="Baldrian P."/>
            <person name="Stursova M."/>
            <person name="Weitz H."/>
            <person name="Taylor A."/>
            <person name="Grigoriev I.V."/>
            <person name="Nagy L.G."/>
            <person name="Martin F."/>
            <person name="Kauserud H."/>
        </authorList>
    </citation>
    <scope>NUCLEOTIDE SEQUENCE</scope>
    <source>
        <strain evidence="3">9284</strain>
    </source>
</reference>
<comment type="caution">
    <text evidence="3">The sequence shown here is derived from an EMBL/GenBank/DDBJ whole genome shotgun (WGS) entry which is preliminary data.</text>
</comment>
<protein>
    <recommendedName>
        <fullName evidence="2">DUF6534 domain-containing protein</fullName>
    </recommendedName>
</protein>
<feature type="transmembrane region" description="Helical" evidence="1">
    <location>
        <begin position="24"/>
        <end position="50"/>
    </location>
</feature>
<feature type="transmembrane region" description="Helical" evidence="1">
    <location>
        <begin position="62"/>
        <end position="82"/>
    </location>
</feature>
<keyword evidence="1" id="KW-0812">Transmembrane</keyword>
<keyword evidence="1" id="KW-1133">Transmembrane helix</keyword>
<dbReference type="EMBL" id="JARKIF010000004">
    <property type="protein sequence ID" value="KAJ7641281.1"/>
    <property type="molecule type" value="Genomic_DNA"/>
</dbReference>
<proteinExistence type="predicted"/>
<keyword evidence="1" id="KW-0472">Membrane</keyword>
<feature type="transmembrane region" description="Helical" evidence="1">
    <location>
        <begin position="173"/>
        <end position="196"/>
    </location>
</feature>
<accession>A0AAD7FSQ6</accession>
<feature type="transmembrane region" description="Helical" evidence="1">
    <location>
        <begin position="134"/>
        <end position="153"/>
    </location>
</feature>
<feature type="domain" description="DUF6534" evidence="2">
    <location>
        <begin position="180"/>
        <end position="262"/>
    </location>
</feature>
<evidence type="ECO:0000313" key="4">
    <source>
        <dbReference type="Proteomes" id="UP001221142"/>
    </source>
</evidence>
<dbReference type="AlphaFoldDB" id="A0AAD7FSQ6"/>
<evidence type="ECO:0000313" key="3">
    <source>
        <dbReference type="EMBL" id="KAJ7641281.1"/>
    </source>
</evidence>